<evidence type="ECO:0000313" key="1">
    <source>
        <dbReference type="EMBL" id="KAG0534741.1"/>
    </source>
</evidence>
<reference evidence="1" key="2">
    <citation type="submission" date="2020-10" db="EMBL/GenBank/DDBJ databases">
        <authorList>
            <person name="Cooper E.A."/>
            <person name="Brenton Z.W."/>
            <person name="Flinn B.S."/>
            <person name="Jenkins J."/>
            <person name="Shu S."/>
            <person name="Flowers D."/>
            <person name="Luo F."/>
            <person name="Wang Y."/>
            <person name="Xia P."/>
            <person name="Barry K."/>
            <person name="Daum C."/>
            <person name="Lipzen A."/>
            <person name="Yoshinaga Y."/>
            <person name="Schmutz J."/>
            <person name="Saski C."/>
            <person name="Vermerris W."/>
            <person name="Kresovich S."/>
        </authorList>
    </citation>
    <scope>NUCLEOTIDE SEQUENCE</scope>
</reference>
<dbReference type="EMBL" id="CM027683">
    <property type="protein sequence ID" value="KAG0534741.1"/>
    <property type="molecule type" value="Genomic_DNA"/>
</dbReference>
<dbReference type="Proteomes" id="UP000807115">
    <property type="component" value="Chromosome 4"/>
</dbReference>
<name>A0A921R8V6_SORBI</name>
<gene>
    <name evidence="1" type="ORF">BDA96_04G305600</name>
</gene>
<proteinExistence type="predicted"/>
<organism evidence="1 2">
    <name type="scientific">Sorghum bicolor</name>
    <name type="common">Sorghum</name>
    <name type="synonym">Sorghum vulgare</name>
    <dbReference type="NCBI Taxonomy" id="4558"/>
    <lineage>
        <taxon>Eukaryota</taxon>
        <taxon>Viridiplantae</taxon>
        <taxon>Streptophyta</taxon>
        <taxon>Embryophyta</taxon>
        <taxon>Tracheophyta</taxon>
        <taxon>Spermatophyta</taxon>
        <taxon>Magnoliopsida</taxon>
        <taxon>Liliopsida</taxon>
        <taxon>Poales</taxon>
        <taxon>Poaceae</taxon>
        <taxon>PACMAD clade</taxon>
        <taxon>Panicoideae</taxon>
        <taxon>Andropogonodae</taxon>
        <taxon>Andropogoneae</taxon>
        <taxon>Sorghinae</taxon>
        <taxon>Sorghum</taxon>
    </lineage>
</organism>
<comment type="caution">
    <text evidence="1">The sequence shown here is derived from an EMBL/GenBank/DDBJ whole genome shotgun (WGS) entry which is preliminary data.</text>
</comment>
<evidence type="ECO:0000313" key="2">
    <source>
        <dbReference type="Proteomes" id="UP000807115"/>
    </source>
</evidence>
<dbReference type="AlphaFoldDB" id="A0A921R8V6"/>
<accession>A0A921R8V6</accession>
<protein>
    <submittedName>
        <fullName evidence="1">Uncharacterized protein</fullName>
    </submittedName>
</protein>
<sequence length="91" mass="10087">MRCATDDASFLAAKARPICHVLVLVRRPGKILTCRNRDDFSCAPHRLADTESVICHSSAGARNRVQSNACVWARSWLASPPVMHVCVRPRC</sequence>
<reference evidence="1" key="1">
    <citation type="journal article" date="2019" name="BMC Genomics">
        <title>A new reference genome for Sorghum bicolor reveals high levels of sequence similarity between sweet and grain genotypes: implications for the genetics of sugar metabolism.</title>
        <authorList>
            <person name="Cooper E.A."/>
            <person name="Brenton Z.W."/>
            <person name="Flinn B.S."/>
            <person name="Jenkins J."/>
            <person name="Shu S."/>
            <person name="Flowers D."/>
            <person name="Luo F."/>
            <person name="Wang Y."/>
            <person name="Xia P."/>
            <person name="Barry K."/>
            <person name="Daum C."/>
            <person name="Lipzen A."/>
            <person name="Yoshinaga Y."/>
            <person name="Schmutz J."/>
            <person name="Saski C."/>
            <person name="Vermerris W."/>
            <person name="Kresovich S."/>
        </authorList>
    </citation>
    <scope>NUCLEOTIDE SEQUENCE</scope>
</reference>